<reference evidence="1 2" key="1">
    <citation type="journal article" date="2014" name="Nature">
        <title>An environmental bacterial taxon with a large and distinct metabolic repertoire.</title>
        <authorList>
            <person name="Wilson M.C."/>
            <person name="Mori T."/>
            <person name="Ruckert C."/>
            <person name="Uria A.R."/>
            <person name="Helf M.J."/>
            <person name="Takada K."/>
            <person name="Gernert C."/>
            <person name="Steffens U.A."/>
            <person name="Heycke N."/>
            <person name="Schmitt S."/>
            <person name="Rinke C."/>
            <person name="Helfrich E.J."/>
            <person name="Brachmann A.O."/>
            <person name="Gurgui C."/>
            <person name="Wakimoto T."/>
            <person name="Kracht M."/>
            <person name="Crusemann M."/>
            <person name="Hentschel U."/>
            <person name="Abe I."/>
            <person name="Matsunaga S."/>
            <person name="Kalinowski J."/>
            <person name="Takeyama H."/>
            <person name="Piel J."/>
        </authorList>
    </citation>
    <scope>NUCLEOTIDE SEQUENCE [LARGE SCALE GENOMIC DNA]</scope>
    <source>
        <strain evidence="2">TSY1</strain>
    </source>
</reference>
<dbReference type="Gene3D" id="1.20.1220.20">
    <property type="entry name" value="Uncharcterised protein PF01724"/>
    <property type="match status" value="1"/>
</dbReference>
<proteinExistence type="predicted"/>
<dbReference type="AlphaFoldDB" id="W4L3V5"/>
<protein>
    <recommendedName>
        <fullName evidence="3">DUF29 domain-containing protein</fullName>
    </recommendedName>
</protein>
<dbReference type="PANTHER" id="PTHR34235">
    <property type="entry name" value="SLR1203 PROTEIN-RELATED"/>
    <property type="match status" value="1"/>
</dbReference>
<dbReference type="HOGENOM" id="CLU_116670_0_1_7"/>
<keyword evidence="2" id="KW-1185">Reference proteome</keyword>
<dbReference type="Proteomes" id="UP000019141">
    <property type="component" value="Unassembled WGS sequence"/>
</dbReference>
<evidence type="ECO:0008006" key="3">
    <source>
        <dbReference type="Google" id="ProtNLM"/>
    </source>
</evidence>
<name>W4L3V5_ENTF1</name>
<dbReference type="PATRIC" id="fig|1429438.4.peg.8019"/>
<comment type="caution">
    <text evidence="1">The sequence shown here is derived from an EMBL/GenBank/DDBJ whole genome shotgun (WGS) entry which is preliminary data.</text>
</comment>
<gene>
    <name evidence="1" type="ORF">ETSY1_42980</name>
</gene>
<dbReference type="InterPro" id="IPR002636">
    <property type="entry name" value="DUF29"/>
</dbReference>
<sequence length="146" mass="16970">MPSDYDTDFYEWTQHQAAALAAGHVSELNLANLAEEIESLGKRDRRGLRNNLKVVLMHLLKWRHQPELRQTSRSWESTIIEHRDRIEVILDDSPSLRRQMEALITEAYPRARRLASSETGLALDTFPETCPWTVEEILDEAFWPEA</sequence>
<evidence type="ECO:0000313" key="1">
    <source>
        <dbReference type="EMBL" id="ETW92589.1"/>
    </source>
</evidence>
<dbReference type="EMBL" id="AZHW01001432">
    <property type="protein sequence ID" value="ETW92589.1"/>
    <property type="molecule type" value="Genomic_DNA"/>
</dbReference>
<organism evidence="1 2">
    <name type="scientific">Entotheonella factor</name>
    <dbReference type="NCBI Taxonomy" id="1429438"/>
    <lineage>
        <taxon>Bacteria</taxon>
        <taxon>Pseudomonadati</taxon>
        <taxon>Nitrospinota/Tectimicrobiota group</taxon>
        <taxon>Candidatus Tectimicrobiota</taxon>
        <taxon>Candidatus Entotheonellia</taxon>
        <taxon>Candidatus Entotheonellales</taxon>
        <taxon>Candidatus Entotheonellaceae</taxon>
        <taxon>Candidatus Entotheonella</taxon>
    </lineage>
</organism>
<dbReference type="Pfam" id="PF01724">
    <property type="entry name" value="DUF29"/>
    <property type="match status" value="1"/>
</dbReference>
<evidence type="ECO:0000313" key="2">
    <source>
        <dbReference type="Proteomes" id="UP000019141"/>
    </source>
</evidence>
<accession>W4L3V5</accession>